<protein>
    <submittedName>
        <fullName evidence="1">Uncharacterized protein</fullName>
    </submittedName>
</protein>
<reference evidence="1" key="1">
    <citation type="submission" date="2015-06" db="EMBL/GenBank/DDBJ databases">
        <authorList>
            <person name="Joergensen T."/>
        </authorList>
    </citation>
    <scope>NUCLEOTIDE SEQUENCE</scope>
    <source>
        <strain evidence="1">RGFK1089</strain>
    </source>
</reference>
<name>A0A0H5QKY3_9ZZZZ</name>
<proteinExistence type="predicted"/>
<organism evidence="1">
    <name type="scientific">uncultured prokaryote</name>
    <dbReference type="NCBI Taxonomy" id="198431"/>
    <lineage>
        <taxon>unclassified sequences</taxon>
        <taxon>environmental samples</taxon>
    </lineage>
</organism>
<reference evidence="1" key="2">
    <citation type="submission" date="2015-07" db="EMBL/GenBank/DDBJ databases">
        <title>Plasmids, circular viruses and viroids from rat gut.</title>
        <authorList>
            <person name="Jorgensen T.J."/>
            <person name="Hansen M.A."/>
            <person name="Xu Z."/>
            <person name="Tabak M.A."/>
            <person name="Sorensen S.J."/>
            <person name="Hansen L.H."/>
        </authorList>
    </citation>
    <scope>NUCLEOTIDE SEQUENCE</scope>
    <source>
        <strain evidence="1">RGFK1089</strain>
    </source>
</reference>
<evidence type="ECO:0000313" key="1">
    <source>
        <dbReference type="EMBL" id="CRY96437.1"/>
    </source>
</evidence>
<dbReference type="AlphaFoldDB" id="A0A0H5QKY3"/>
<dbReference type="EMBL" id="LN853670">
    <property type="protein sequence ID" value="CRY96437.1"/>
    <property type="molecule type" value="Genomic_DNA"/>
</dbReference>
<accession>A0A0H5QKY3</accession>
<sequence>MATYRAMVIIKGESGLPEDVFVNTWHFTDGPASTTREGTEDAIAASLDTFYDNIDQFISTAVTTDVEYRIYDLADPQPRPPRIIEAGWVPTGGGAQLPTEVAVCLSFYKDRNIPRSRGRLYIGPLTIATSSNGRPGAALTTALLTGATELVDLTTAPGSEAAWAVYSVADGLAKNITDGWVDNAFDTQRRRGDAPTARETFPVVV</sequence>